<evidence type="ECO:0000313" key="2">
    <source>
        <dbReference type="EMBL" id="TYP97517.1"/>
    </source>
</evidence>
<gene>
    <name evidence="2" type="ORF">C7447_104206</name>
</gene>
<keyword evidence="1" id="KW-0812">Transmembrane</keyword>
<protein>
    <submittedName>
        <fullName evidence="2">DNA uptake protein ComE-like DNA-binding protein</fullName>
    </submittedName>
</protein>
<sequence length="299" mass="35613">MKNFKSHFWYSKSQRNGILFLFVVIILAQALYFFVDFSFDELQNTNHPELLTFQKEIDSLKIVELENRKPKLYPFNPNYITDFKGYQLGMSVNEIDRLHSYRKQNKFVNSVKEFQQVTKVHDTLLNKIATYFKFPDWVVKRNQKKDVSFSNKENSYSKKKYPEKVISTNDINKATAEDLTIVNGIGEKLSQRIIKYRSRLKGFSYPEQLYEVWNIEPEVIKRVLQTFKIITEPIIEKINVNTATFKEVLKNPYIDYELCKKIFDYRDEVAELQNISELKNIEGFPVNKYERIILYLEAK</sequence>
<dbReference type="PANTHER" id="PTHR21180">
    <property type="entry name" value="ENDONUCLEASE/EXONUCLEASE/PHOSPHATASE FAMILY DOMAIN-CONTAINING PROTEIN 1"/>
    <property type="match status" value="1"/>
</dbReference>
<dbReference type="Proteomes" id="UP000323136">
    <property type="component" value="Unassembled WGS sequence"/>
</dbReference>
<accession>A0A5S5DNM7</accession>
<dbReference type="Gene3D" id="1.10.150.280">
    <property type="entry name" value="AF1531-like domain"/>
    <property type="match status" value="2"/>
</dbReference>
<dbReference type="SUPFAM" id="SSF47781">
    <property type="entry name" value="RuvA domain 2-like"/>
    <property type="match status" value="2"/>
</dbReference>
<dbReference type="PANTHER" id="PTHR21180:SF32">
    <property type="entry name" value="ENDONUCLEASE_EXONUCLEASE_PHOSPHATASE FAMILY DOMAIN-CONTAINING PROTEIN 1"/>
    <property type="match status" value="1"/>
</dbReference>
<dbReference type="InterPro" id="IPR010994">
    <property type="entry name" value="RuvA_2-like"/>
</dbReference>
<evidence type="ECO:0000313" key="3">
    <source>
        <dbReference type="Proteomes" id="UP000323136"/>
    </source>
</evidence>
<reference evidence="2 3" key="1">
    <citation type="submission" date="2019-07" db="EMBL/GenBank/DDBJ databases">
        <title>Genomic Encyclopedia of Type Strains, Phase IV (KMG-IV): sequencing the most valuable type-strain genomes for metagenomic binning, comparative biology and taxonomic classification.</title>
        <authorList>
            <person name="Goeker M."/>
        </authorList>
    </citation>
    <scope>NUCLEOTIDE SEQUENCE [LARGE SCALE GENOMIC DNA]</scope>
    <source>
        <strain evidence="2 3">DSM 18961</strain>
    </source>
</reference>
<dbReference type="AlphaFoldDB" id="A0A5S5DNM7"/>
<name>A0A5S5DNM7_9FLAO</name>
<proteinExistence type="predicted"/>
<organism evidence="2 3">
    <name type="scientific">Tenacibaculum adriaticum</name>
    <dbReference type="NCBI Taxonomy" id="413713"/>
    <lineage>
        <taxon>Bacteria</taxon>
        <taxon>Pseudomonadati</taxon>
        <taxon>Bacteroidota</taxon>
        <taxon>Flavobacteriia</taxon>
        <taxon>Flavobacteriales</taxon>
        <taxon>Flavobacteriaceae</taxon>
        <taxon>Tenacibaculum</taxon>
    </lineage>
</organism>
<comment type="caution">
    <text evidence="2">The sequence shown here is derived from an EMBL/GenBank/DDBJ whole genome shotgun (WGS) entry which is preliminary data.</text>
</comment>
<feature type="transmembrane region" description="Helical" evidence="1">
    <location>
        <begin position="16"/>
        <end position="35"/>
    </location>
</feature>
<dbReference type="RefSeq" id="WP_148870859.1">
    <property type="nucleotide sequence ID" value="NZ_VNIA01000004.1"/>
</dbReference>
<keyword evidence="1" id="KW-0472">Membrane</keyword>
<dbReference type="GO" id="GO:0015628">
    <property type="term" value="P:protein secretion by the type II secretion system"/>
    <property type="evidence" value="ECO:0007669"/>
    <property type="project" value="TreeGrafter"/>
</dbReference>
<dbReference type="EMBL" id="VNIA01000004">
    <property type="protein sequence ID" value="TYP97517.1"/>
    <property type="molecule type" value="Genomic_DNA"/>
</dbReference>
<keyword evidence="1" id="KW-1133">Transmembrane helix</keyword>
<keyword evidence="3" id="KW-1185">Reference proteome</keyword>
<dbReference type="InterPro" id="IPR051675">
    <property type="entry name" value="Endo/Exo/Phosphatase_dom_1"/>
</dbReference>
<dbReference type="GO" id="GO:0003677">
    <property type="term" value="F:DNA binding"/>
    <property type="evidence" value="ECO:0007669"/>
    <property type="project" value="UniProtKB-KW"/>
</dbReference>
<dbReference type="OrthoDB" id="981124at2"/>
<evidence type="ECO:0000256" key="1">
    <source>
        <dbReference type="SAM" id="Phobius"/>
    </source>
</evidence>
<dbReference type="Pfam" id="PF12836">
    <property type="entry name" value="HHH_3"/>
    <property type="match status" value="2"/>
</dbReference>
<dbReference type="GO" id="GO:0015627">
    <property type="term" value="C:type II protein secretion system complex"/>
    <property type="evidence" value="ECO:0007669"/>
    <property type="project" value="TreeGrafter"/>
</dbReference>
<keyword evidence="2" id="KW-0238">DNA-binding</keyword>